<dbReference type="GO" id="GO:0005776">
    <property type="term" value="C:autophagosome"/>
    <property type="evidence" value="ECO:0007669"/>
    <property type="project" value="TreeGrafter"/>
</dbReference>
<feature type="region of interest" description="Disordered" evidence="7">
    <location>
        <begin position="336"/>
        <end position="390"/>
    </location>
</feature>
<dbReference type="GO" id="GO:0005524">
    <property type="term" value="F:ATP binding"/>
    <property type="evidence" value="ECO:0007669"/>
    <property type="project" value="UniProtKB-UniRule"/>
</dbReference>
<dbReference type="CDD" id="cd14009">
    <property type="entry name" value="STKc_ATG1_ULK_like"/>
    <property type="match status" value="1"/>
</dbReference>
<keyword evidence="4" id="KW-0418">Kinase</keyword>
<dbReference type="GO" id="GO:0005829">
    <property type="term" value="C:cytosol"/>
    <property type="evidence" value="ECO:0007669"/>
    <property type="project" value="TreeGrafter"/>
</dbReference>
<dbReference type="SUPFAM" id="SSF56112">
    <property type="entry name" value="Protein kinase-like (PK-like)"/>
    <property type="match status" value="1"/>
</dbReference>
<evidence type="ECO:0000256" key="5">
    <source>
        <dbReference type="ARBA" id="ARBA00022840"/>
    </source>
</evidence>
<feature type="compositionally biased region" description="Polar residues" evidence="7">
    <location>
        <begin position="364"/>
        <end position="378"/>
    </location>
</feature>
<evidence type="ECO:0000313" key="11">
    <source>
        <dbReference type="Proteomes" id="UP000332933"/>
    </source>
</evidence>
<dbReference type="GO" id="GO:0000407">
    <property type="term" value="C:phagophore assembly site"/>
    <property type="evidence" value="ECO:0007669"/>
    <property type="project" value="TreeGrafter"/>
</dbReference>
<dbReference type="FunFam" id="3.30.200.20:FF:000003">
    <property type="entry name" value="Non-specific serine/threonine protein kinase"/>
    <property type="match status" value="1"/>
</dbReference>
<sequence>MEKKQAVVGDYVVTARIGSGSFAIVYKGYHKVTNLPVAVKAINLTKLNPKLRENLEGEISIMQQINHPNIVKLYEIKKTEKHIYLMLEYCDGGDLQHFIKKQPNGVVSEETARHFLRELASGLNVLWRLNLIHRDLKPQNLLLTESSATASLKIADFGFARHLESTSLAETLCGSPLYMAPEILQFQKYDNKADLWSVGTILYEMVVGRPPFNGANQVQLLHNIQRENVRFPRDLPVGRDAIALMEGLLVREPKARMSFEQFFQSPFLDRGEPLPTAVVPVLQRSSTLTMTSAPVDIKPKLSTDAVSPALLHSAKLHDSYRASMMQSYRRRSASTSFKAGASATSASSTTGQQMPVSPDLAPLTTPSMLRTNPFKSDTSASSSPPPSALIASTSAPASFLKLHPRPTTRAYQTQSPSPPLPSSASSSSGSRKNSIVPSTSTVVDPTVSFDCDMTVDSMLQRVQTILAVVEGLLPGGPDSAAINSLTQSGSSIGSSNSSNSMLNSPVSSLVQEKGKPGDALVLAMKCLHLLHMVVTQDEAKRPWIKALLAQCIDKAEQSKKWLAADTTQLASFEEIIYTHVMRLGREAAVHEVLGQKAMAAELYGRAQLLLESMLLSAKKLQTDDRQRLVGYLDAFKQRLAIVYN</sequence>
<dbReference type="PROSITE" id="PS00107">
    <property type="entry name" value="PROTEIN_KINASE_ATP"/>
    <property type="match status" value="1"/>
</dbReference>
<dbReference type="InterPro" id="IPR008271">
    <property type="entry name" value="Ser/Thr_kinase_AS"/>
</dbReference>
<evidence type="ECO:0000256" key="1">
    <source>
        <dbReference type="ARBA" id="ARBA00022527"/>
    </source>
</evidence>
<dbReference type="GO" id="GO:0000045">
    <property type="term" value="P:autophagosome assembly"/>
    <property type="evidence" value="ECO:0007669"/>
    <property type="project" value="TreeGrafter"/>
</dbReference>
<feature type="region of interest" description="Disordered" evidence="7">
    <location>
        <begin position="407"/>
        <end position="441"/>
    </location>
</feature>
<feature type="compositionally biased region" description="Low complexity" evidence="7">
    <location>
        <begin position="422"/>
        <end position="441"/>
    </location>
</feature>
<protein>
    <submittedName>
        <fullName evidence="10">Aste57867_2169 protein</fullName>
    </submittedName>
</protein>
<dbReference type="FunFam" id="1.10.510.10:FF:000571">
    <property type="entry name" value="Maternal embryonic leucine zipper kinase"/>
    <property type="match status" value="1"/>
</dbReference>
<evidence type="ECO:0000256" key="3">
    <source>
        <dbReference type="ARBA" id="ARBA00022741"/>
    </source>
</evidence>
<feature type="binding site" evidence="6">
    <location>
        <position position="40"/>
    </location>
    <ligand>
        <name>ATP</name>
        <dbReference type="ChEBI" id="CHEBI:30616"/>
    </ligand>
</feature>
<reference evidence="9" key="2">
    <citation type="submission" date="2019-06" db="EMBL/GenBank/DDBJ databases">
        <title>Genomics analysis of Aphanomyces spp. identifies a new class of oomycete effector associated with host adaptation.</title>
        <authorList>
            <person name="Gaulin E."/>
        </authorList>
    </citation>
    <scope>NUCLEOTIDE SEQUENCE</scope>
    <source>
        <strain evidence="9">CBS 578.67</strain>
    </source>
</reference>
<feature type="domain" description="Protein kinase" evidence="8">
    <location>
        <begin position="11"/>
        <end position="268"/>
    </location>
</feature>
<dbReference type="GO" id="GO:0004674">
    <property type="term" value="F:protein serine/threonine kinase activity"/>
    <property type="evidence" value="ECO:0007669"/>
    <property type="project" value="UniProtKB-KW"/>
</dbReference>
<keyword evidence="1" id="KW-0723">Serine/threonine-protein kinase</keyword>
<evidence type="ECO:0000313" key="9">
    <source>
        <dbReference type="EMBL" id="KAF0717657.1"/>
    </source>
</evidence>
<evidence type="ECO:0000259" key="8">
    <source>
        <dbReference type="PROSITE" id="PS50011"/>
    </source>
</evidence>
<dbReference type="AlphaFoldDB" id="A0A485KC42"/>
<dbReference type="PROSITE" id="PS00108">
    <property type="entry name" value="PROTEIN_KINASE_ST"/>
    <property type="match status" value="1"/>
</dbReference>
<evidence type="ECO:0000256" key="6">
    <source>
        <dbReference type="PROSITE-ProRule" id="PRU10141"/>
    </source>
</evidence>
<accession>A0A485KC42</accession>
<dbReference type="GO" id="GO:0016020">
    <property type="term" value="C:membrane"/>
    <property type="evidence" value="ECO:0007669"/>
    <property type="project" value="TreeGrafter"/>
</dbReference>
<reference evidence="10 11" key="1">
    <citation type="submission" date="2019-03" db="EMBL/GenBank/DDBJ databases">
        <authorList>
            <person name="Gaulin E."/>
            <person name="Dumas B."/>
        </authorList>
    </citation>
    <scope>NUCLEOTIDE SEQUENCE [LARGE SCALE GENOMIC DNA]</scope>
    <source>
        <strain evidence="10">CBS 568.67</strain>
    </source>
</reference>
<dbReference type="EMBL" id="VJMH01000225">
    <property type="protein sequence ID" value="KAF0717657.1"/>
    <property type="molecule type" value="Genomic_DNA"/>
</dbReference>
<keyword evidence="5 6" id="KW-0067">ATP-binding</keyword>
<proteinExistence type="predicted"/>
<evidence type="ECO:0000256" key="2">
    <source>
        <dbReference type="ARBA" id="ARBA00022679"/>
    </source>
</evidence>
<evidence type="ECO:0000313" key="10">
    <source>
        <dbReference type="EMBL" id="VFT79372.1"/>
    </source>
</evidence>
<dbReference type="Gene3D" id="1.10.510.10">
    <property type="entry name" value="Transferase(Phosphotransferase) domain 1"/>
    <property type="match status" value="1"/>
</dbReference>
<name>A0A485KC42_9STRA</name>
<dbReference type="PROSITE" id="PS50011">
    <property type="entry name" value="PROTEIN_KINASE_DOM"/>
    <property type="match status" value="1"/>
</dbReference>
<keyword evidence="2" id="KW-0808">Transferase</keyword>
<dbReference type="OrthoDB" id="346907at2759"/>
<feature type="compositionally biased region" description="Low complexity" evidence="7">
    <location>
        <begin position="336"/>
        <end position="350"/>
    </location>
</feature>
<dbReference type="InterPro" id="IPR017441">
    <property type="entry name" value="Protein_kinase_ATP_BS"/>
</dbReference>
<dbReference type="GO" id="GO:0010506">
    <property type="term" value="P:regulation of autophagy"/>
    <property type="evidence" value="ECO:0007669"/>
    <property type="project" value="InterPro"/>
</dbReference>
<organism evidence="10 11">
    <name type="scientific">Aphanomyces stellatus</name>
    <dbReference type="NCBI Taxonomy" id="120398"/>
    <lineage>
        <taxon>Eukaryota</taxon>
        <taxon>Sar</taxon>
        <taxon>Stramenopiles</taxon>
        <taxon>Oomycota</taxon>
        <taxon>Saprolegniomycetes</taxon>
        <taxon>Saprolegniales</taxon>
        <taxon>Verrucalvaceae</taxon>
        <taxon>Aphanomyces</taxon>
    </lineage>
</organism>
<dbReference type="InterPro" id="IPR011009">
    <property type="entry name" value="Kinase-like_dom_sf"/>
</dbReference>
<keyword evidence="3 6" id="KW-0547">Nucleotide-binding</keyword>
<keyword evidence="11" id="KW-1185">Reference proteome</keyword>
<evidence type="ECO:0000256" key="4">
    <source>
        <dbReference type="ARBA" id="ARBA00022777"/>
    </source>
</evidence>
<dbReference type="InterPro" id="IPR045269">
    <property type="entry name" value="Atg1-like"/>
</dbReference>
<dbReference type="EMBL" id="CAADRA010000225">
    <property type="protein sequence ID" value="VFT79372.1"/>
    <property type="molecule type" value="Genomic_DNA"/>
</dbReference>
<evidence type="ECO:0000256" key="7">
    <source>
        <dbReference type="SAM" id="MobiDB-lite"/>
    </source>
</evidence>
<dbReference type="Proteomes" id="UP000332933">
    <property type="component" value="Unassembled WGS sequence"/>
</dbReference>
<dbReference type="InterPro" id="IPR000719">
    <property type="entry name" value="Prot_kinase_dom"/>
</dbReference>
<gene>
    <name evidence="10" type="primary">Aste57867_2169</name>
    <name evidence="9" type="ORF">As57867_002164</name>
    <name evidence="10" type="ORF">ASTE57867_2169</name>
</gene>
<dbReference type="PANTHER" id="PTHR24348">
    <property type="entry name" value="SERINE/THREONINE-PROTEIN KINASE UNC-51-RELATED"/>
    <property type="match status" value="1"/>
</dbReference>
<dbReference type="Pfam" id="PF00069">
    <property type="entry name" value="Pkinase"/>
    <property type="match status" value="1"/>
</dbReference>
<dbReference type="SMART" id="SM00220">
    <property type="entry name" value="S_TKc"/>
    <property type="match status" value="1"/>
</dbReference>
<dbReference type="PANTHER" id="PTHR24348:SF22">
    <property type="entry name" value="NON-SPECIFIC SERINE_THREONINE PROTEIN KINASE"/>
    <property type="match status" value="1"/>
</dbReference>